<evidence type="ECO:0000256" key="1">
    <source>
        <dbReference type="ARBA" id="ARBA00000799"/>
    </source>
</evidence>
<dbReference type="PANTHER" id="PTHR42839">
    <property type="entry name" value="ISOCHORISMATE SYNTHASE ENTC"/>
    <property type="match status" value="1"/>
</dbReference>
<evidence type="ECO:0000259" key="6">
    <source>
        <dbReference type="Pfam" id="PF00425"/>
    </source>
</evidence>
<dbReference type="Gene3D" id="3.60.120.10">
    <property type="entry name" value="Anthranilate synthase"/>
    <property type="match status" value="1"/>
</dbReference>
<protein>
    <recommendedName>
        <fullName evidence="3">isochorismate synthase</fullName>
        <ecNumber evidence="3">5.4.4.2</ecNumber>
    </recommendedName>
    <alternativeName>
        <fullName evidence="5">Isochorismate mutase</fullName>
    </alternativeName>
</protein>
<dbReference type="PANTHER" id="PTHR42839:SF2">
    <property type="entry name" value="ISOCHORISMATE SYNTHASE ENTC"/>
    <property type="match status" value="1"/>
</dbReference>
<dbReference type="NCBIfam" id="TIGR00543">
    <property type="entry name" value="isochor_syn"/>
    <property type="match status" value="1"/>
</dbReference>
<accession>B1ZXD1</accession>
<dbReference type="KEGG" id="ote:Oter_3649"/>
<keyword evidence="8" id="KW-1185">Reference proteome</keyword>
<evidence type="ECO:0000256" key="2">
    <source>
        <dbReference type="ARBA" id="ARBA00005297"/>
    </source>
</evidence>
<dbReference type="RefSeq" id="WP_012376455.1">
    <property type="nucleotide sequence ID" value="NC_010571.1"/>
</dbReference>
<dbReference type="GO" id="GO:0008909">
    <property type="term" value="F:isochorismate synthase activity"/>
    <property type="evidence" value="ECO:0007669"/>
    <property type="project" value="UniProtKB-EC"/>
</dbReference>
<dbReference type="HOGENOM" id="CLU_006493_8_4_0"/>
<gene>
    <name evidence="7" type="ordered locus">Oter_3649</name>
</gene>
<feature type="domain" description="Chorismate-utilising enzyme C-terminal" evidence="6">
    <location>
        <begin position="222"/>
        <end position="475"/>
    </location>
</feature>
<dbReference type="AlphaFoldDB" id="B1ZXD1"/>
<dbReference type="InterPro" id="IPR004561">
    <property type="entry name" value="IsoChor_synthase"/>
</dbReference>
<dbReference type="EMBL" id="CP001032">
    <property type="protein sequence ID" value="ACB76926.1"/>
    <property type="molecule type" value="Genomic_DNA"/>
</dbReference>
<comment type="catalytic activity">
    <reaction evidence="1">
        <text>chorismate = isochorismate</text>
        <dbReference type="Rhea" id="RHEA:18985"/>
        <dbReference type="ChEBI" id="CHEBI:29748"/>
        <dbReference type="ChEBI" id="CHEBI:29780"/>
        <dbReference type="EC" id="5.4.4.2"/>
    </reaction>
</comment>
<evidence type="ECO:0000313" key="8">
    <source>
        <dbReference type="Proteomes" id="UP000007013"/>
    </source>
</evidence>
<proteinExistence type="inferred from homology"/>
<evidence type="ECO:0000256" key="5">
    <source>
        <dbReference type="ARBA" id="ARBA00041564"/>
    </source>
</evidence>
<dbReference type="SUPFAM" id="SSF56322">
    <property type="entry name" value="ADC synthase"/>
    <property type="match status" value="1"/>
</dbReference>
<dbReference type="eggNOG" id="COG1169">
    <property type="taxonomic scope" value="Bacteria"/>
</dbReference>
<sequence>MGAENDSENDPAMTILPIDPVANATPEALRGFLATCRTAAQRDGHAKLVSISIAVDALDPLAVLESIFEPDEPHFYAERVSLDTAIAGAEAVVATDAHGPERFAAAQRFIDETLAHTIAVGEVEAAFGGPHFFAAFAFENELAPGEPFPAARVFVPRWQVARAGSGTTAVANLLVTPDAPLELLAEKVWRAHGKFRTFEYAAPEPPTQTADARATLKVTDQGDYPAAVAQAIARIAAGEFSKIVLARTRTVQASEPLHPLQMLNQLRQRFPECHAFSIANGRGQSFIGATPERLARVSRGALETEALAGSAPRGASATEDARLGAELLRSDKDRREQRLVLDSIQRRLTPLGFALEFPAEPILKKLANVQHLLTPVRAVLPPHVRLLDVLAQLHPTPAVGGSPRAAAIAGIRQLEGFSRGLYAGAIGWINARGGGEFFVGLRSALVDGCTARLFAGAGIVAGSAPEKERAETELKFRAMQEALKL</sequence>
<evidence type="ECO:0000256" key="4">
    <source>
        <dbReference type="ARBA" id="ARBA00023235"/>
    </source>
</evidence>
<dbReference type="STRING" id="452637.Oter_3649"/>
<dbReference type="Proteomes" id="UP000007013">
    <property type="component" value="Chromosome"/>
</dbReference>
<dbReference type="InterPro" id="IPR015890">
    <property type="entry name" value="Chorismate_C"/>
</dbReference>
<comment type="similarity">
    <text evidence="2">Belongs to the isochorismate synthase family.</text>
</comment>
<evidence type="ECO:0000256" key="3">
    <source>
        <dbReference type="ARBA" id="ARBA00012824"/>
    </source>
</evidence>
<dbReference type="Pfam" id="PF00425">
    <property type="entry name" value="Chorismate_bind"/>
    <property type="match status" value="1"/>
</dbReference>
<organism evidence="7 8">
    <name type="scientific">Opitutus terrae (strain DSM 11246 / JCM 15787 / PB90-1)</name>
    <dbReference type="NCBI Taxonomy" id="452637"/>
    <lineage>
        <taxon>Bacteria</taxon>
        <taxon>Pseudomonadati</taxon>
        <taxon>Verrucomicrobiota</taxon>
        <taxon>Opitutia</taxon>
        <taxon>Opitutales</taxon>
        <taxon>Opitutaceae</taxon>
        <taxon>Opitutus</taxon>
    </lineage>
</organism>
<reference evidence="7 8" key="1">
    <citation type="journal article" date="2011" name="J. Bacteriol.">
        <title>Genome sequence of the verrucomicrobium Opitutus terrae PB90-1, an abundant inhabitant of rice paddy soil ecosystems.</title>
        <authorList>
            <person name="van Passel M.W."/>
            <person name="Kant R."/>
            <person name="Palva A."/>
            <person name="Copeland A."/>
            <person name="Lucas S."/>
            <person name="Lapidus A."/>
            <person name="Glavina del Rio T."/>
            <person name="Pitluck S."/>
            <person name="Goltsman E."/>
            <person name="Clum A."/>
            <person name="Sun H."/>
            <person name="Schmutz J."/>
            <person name="Larimer F.W."/>
            <person name="Land M.L."/>
            <person name="Hauser L."/>
            <person name="Kyrpides N."/>
            <person name="Mikhailova N."/>
            <person name="Richardson P.P."/>
            <person name="Janssen P.H."/>
            <person name="de Vos W.M."/>
            <person name="Smidt H."/>
        </authorList>
    </citation>
    <scope>NUCLEOTIDE SEQUENCE [LARGE SCALE GENOMIC DNA]</scope>
    <source>
        <strain evidence="8">DSM 11246 / JCM 15787 / PB90-1</strain>
    </source>
</reference>
<evidence type="ECO:0000313" key="7">
    <source>
        <dbReference type="EMBL" id="ACB76926.1"/>
    </source>
</evidence>
<dbReference type="EC" id="5.4.4.2" evidence="3"/>
<keyword evidence="4" id="KW-0413">Isomerase</keyword>
<dbReference type="InterPro" id="IPR005801">
    <property type="entry name" value="ADC_synthase"/>
</dbReference>
<name>B1ZXD1_OPITP</name>